<dbReference type="EMBL" id="QNGE01012811">
    <property type="protein sequence ID" value="KAA3670205.1"/>
    <property type="molecule type" value="Genomic_DNA"/>
</dbReference>
<proteinExistence type="predicted"/>
<accession>A0A5J4N3Y2</accession>
<reference evidence="1 2" key="1">
    <citation type="journal article" date="2019" name="Gigascience">
        <title>Whole-genome sequence of the oriental lung fluke Paragonimus westermani.</title>
        <authorList>
            <person name="Oey H."/>
            <person name="Zakrzewski M."/>
            <person name="Narain K."/>
            <person name="Devi K.R."/>
            <person name="Agatsuma T."/>
            <person name="Nawaratna S."/>
            <person name="Gobert G.N."/>
            <person name="Jones M.K."/>
            <person name="Ragan M.A."/>
            <person name="McManus D.P."/>
            <person name="Krause L."/>
        </authorList>
    </citation>
    <scope>NUCLEOTIDE SEQUENCE [LARGE SCALE GENOMIC DNA]</scope>
    <source>
        <strain evidence="1 2">IND2009</strain>
    </source>
</reference>
<organism evidence="1 2">
    <name type="scientific">Paragonimus westermani</name>
    <dbReference type="NCBI Taxonomy" id="34504"/>
    <lineage>
        <taxon>Eukaryota</taxon>
        <taxon>Metazoa</taxon>
        <taxon>Spiralia</taxon>
        <taxon>Lophotrochozoa</taxon>
        <taxon>Platyhelminthes</taxon>
        <taxon>Trematoda</taxon>
        <taxon>Digenea</taxon>
        <taxon>Plagiorchiida</taxon>
        <taxon>Troglotremata</taxon>
        <taxon>Troglotrematidae</taxon>
        <taxon>Paragonimus</taxon>
    </lineage>
</organism>
<keyword evidence="2" id="KW-1185">Reference proteome</keyword>
<dbReference type="AlphaFoldDB" id="A0A5J4N3Y2"/>
<protein>
    <submittedName>
        <fullName evidence="1">Uncharacterized protein</fullName>
    </submittedName>
</protein>
<sequence>MCYALRKTKNEIFERLETSPTSGYYDTGDTVVDCQVGGASFRTLGRIPQRGENDSRRKFWEVRAELLAYLINLDNRCSTALSSRRNFSGVQLLNSTPSIPHSFPVAVSDVRLETKASVSNVDSFKLSRGDMDITINKTDDLAFSVSPPLGCVSTDEPVIMVQPPVLRFHTPIASSEVKSLKDPTSSLIESDGNGVEYAGSWATFLETVDVVEKTFMVQNLVNDLKRWIYGFVSEWNN</sequence>
<dbReference type="Proteomes" id="UP000324629">
    <property type="component" value="Unassembled WGS sequence"/>
</dbReference>
<name>A0A5J4N3Y2_9TREM</name>
<evidence type="ECO:0000313" key="1">
    <source>
        <dbReference type="EMBL" id="KAA3670205.1"/>
    </source>
</evidence>
<gene>
    <name evidence="1" type="ORF">DEA37_0011259</name>
</gene>
<evidence type="ECO:0000313" key="2">
    <source>
        <dbReference type="Proteomes" id="UP000324629"/>
    </source>
</evidence>
<feature type="non-terminal residue" evidence="1">
    <location>
        <position position="237"/>
    </location>
</feature>
<comment type="caution">
    <text evidence="1">The sequence shown here is derived from an EMBL/GenBank/DDBJ whole genome shotgun (WGS) entry which is preliminary data.</text>
</comment>